<gene>
    <name evidence="1" type="ORF">IE53DRAFT_166134</name>
</gene>
<dbReference type="EMBL" id="KZ820104">
    <property type="protein sequence ID" value="PWN49053.1"/>
    <property type="molecule type" value="Genomic_DNA"/>
</dbReference>
<organism evidence="1 2">
    <name type="scientific">Violaceomyces palustris</name>
    <dbReference type="NCBI Taxonomy" id="1673888"/>
    <lineage>
        <taxon>Eukaryota</taxon>
        <taxon>Fungi</taxon>
        <taxon>Dikarya</taxon>
        <taxon>Basidiomycota</taxon>
        <taxon>Ustilaginomycotina</taxon>
        <taxon>Ustilaginomycetes</taxon>
        <taxon>Violaceomycetales</taxon>
        <taxon>Violaceomycetaceae</taxon>
        <taxon>Violaceomyces</taxon>
    </lineage>
</organism>
<evidence type="ECO:0000313" key="2">
    <source>
        <dbReference type="Proteomes" id="UP000245626"/>
    </source>
</evidence>
<accession>A0ACD0NT75</accession>
<dbReference type="Proteomes" id="UP000245626">
    <property type="component" value="Unassembled WGS sequence"/>
</dbReference>
<evidence type="ECO:0000313" key="1">
    <source>
        <dbReference type="EMBL" id="PWN49053.1"/>
    </source>
</evidence>
<proteinExistence type="predicted"/>
<protein>
    <submittedName>
        <fullName evidence="1">Uncharacterized protein</fullName>
    </submittedName>
</protein>
<name>A0ACD0NT75_9BASI</name>
<reference evidence="1 2" key="1">
    <citation type="journal article" date="2018" name="Mol. Biol. Evol.">
        <title>Broad Genomic Sampling Reveals a Smut Pathogenic Ancestry of the Fungal Clade Ustilaginomycotina.</title>
        <authorList>
            <person name="Kijpornyongpan T."/>
            <person name="Mondo S.J."/>
            <person name="Barry K."/>
            <person name="Sandor L."/>
            <person name="Lee J."/>
            <person name="Lipzen A."/>
            <person name="Pangilinan J."/>
            <person name="LaButti K."/>
            <person name="Hainaut M."/>
            <person name="Henrissat B."/>
            <person name="Grigoriev I.V."/>
            <person name="Spatafora J.W."/>
            <person name="Aime M.C."/>
        </authorList>
    </citation>
    <scope>NUCLEOTIDE SEQUENCE [LARGE SCALE GENOMIC DNA]</scope>
    <source>
        <strain evidence="1 2">SA 807</strain>
    </source>
</reference>
<sequence length="81" mass="8540">MLRLSLTVAFLPGQTSEREESSGDDRLLTFSLSKRTDHGSGAVAFLASSPLLSSGPTFTVWVTGVGEDLASTVTEILSIHS</sequence>
<keyword evidence="2" id="KW-1185">Reference proteome</keyword>